<dbReference type="InterPro" id="IPR036097">
    <property type="entry name" value="HisK_dim/P_sf"/>
</dbReference>
<dbReference type="Pfam" id="PF00072">
    <property type="entry name" value="Response_reg"/>
    <property type="match status" value="1"/>
</dbReference>
<evidence type="ECO:0000259" key="15">
    <source>
        <dbReference type="PROSITE" id="PS50110"/>
    </source>
</evidence>
<feature type="domain" description="HTH araC/xylS-type" evidence="13">
    <location>
        <begin position="1219"/>
        <end position="1317"/>
    </location>
</feature>
<dbReference type="GO" id="GO:0005524">
    <property type="term" value="F:ATP binding"/>
    <property type="evidence" value="ECO:0007669"/>
    <property type="project" value="UniProtKB-KW"/>
</dbReference>
<dbReference type="GO" id="GO:0043565">
    <property type="term" value="F:sequence-specific DNA binding"/>
    <property type="evidence" value="ECO:0007669"/>
    <property type="project" value="InterPro"/>
</dbReference>
<evidence type="ECO:0000313" key="17">
    <source>
        <dbReference type="Proteomes" id="UP000598820"/>
    </source>
</evidence>
<dbReference type="InterPro" id="IPR036890">
    <property type="entry name" value="HATPase_C_sf"/>
</dbReference>
<dbReference type="FunFam" id="3.30.565.10:FF:000037">
    <property type="entry name" value="Hybrid sensor histidine kinase/response regulator"/>
    <property type="match status" value="1"/>
</dbReference>
<dbReference type="InterPro" id="IPR004358">
    <property type="entry name" value="Sig_transdc_His_kin-like_C"/>
</dbReference>
<evidence type="ECO:0000256" key="8">
    <source>
        <dbReference type="ARBA" id="ARBA00023012"/>
    </source>
</evidence>
<dbReference type="Gene3D" id="1.10.287.130">
    <property type="match status" value="1"/>
</dbReference>
<dbReference type="SUPFAM" id="SSF47384">
    <property type="entry name" value="Homodimeric domain of signal transducing histidine kinase"/>
    <property type="match status" value="1"/>
</dbReference>
<dbReference type="SUPFAM" id="SSF55874">
    <property type="entry name" value="ATPase domain of HSP90 chaperone/DNA topoisomerase II/histidine kinase"/>
    <property type="match status" value="1"/>
</dbReference>
<dbReference type="SUPFAM" id="SSF52172">
    <property type="entry name" value="CheY-like"/>
    <property type="match status" value="1"/>
</dbReference>
<dbReference type="SUPFAM" id="SSF63829">
    <property type="entry name" value="Calcium-dependent phosphotriesterase"/>
    <property type="match status" value="2"/>
</dbReference>
<dbReference type="InterPro" id="IPR003594">
    <property type="entry name" value="HATPase_dom"/>
</dbReference>
<dbReference type="CDD" id="cd00082">
    <property type="entry name" value="HisKA"/>
    <property type="match status" value="1"/>
</dbReference>
<dbReference type="Pfam" id="PF00512">
    <property type="entry name" value="HisKA"/>
    <property type="match status" value="1"/>
</dbReference>
<dbReference type="InterPro" id="IPR009057">
    <property type="entry name" value="Homeodomain-like_sf"/>
</dbReference>
<accession>A0A926XVT2</accession>
<dbReference type="PROSITE" id="PS50109">
    <property type="entry name" value="HIS_KIN"/>
    <property type="match status" value="1"/>
</dbReference>
<dbReference type="Pfam" id="PF07494">
    <property type="entry name" value="Reg_prop"/>
    <property type="match status" value="2"/>
</dbReference>
<dbReference type="PRINTS" id="PR00344">
    <property type="entry name" value="BCTRLSENSOR"/>
</dbReference>
<evidence type="ECO:0000259" key="13">
    <source>
        <dbReference type="PROSITE" id="PS01124"/>
    </source>
</evidence>
<keyword evidence="9" id="KW-0805">Transcription regulation</keyword>
<dbReference type="GO" id="GO:0000155">
    <property type="term" value="F:phosphorelay sensor kinase activity"/>
    <property type="evidence" value="ECO:0007669"/>
    <property type="project" value="InterPro"/>
</dbReference>
<organism evidence="16 17">
    <name type="scientific">Spirosoma profusum</name>
    <dbReference type="NCBI Taxonomy" id="2771354"/>
    <lineage>
        <taxon>Bacteria</taxon>
        <taxon>Pseudomonadati</taxon>
        <taxon>Bacteroidota</taxon>
        <taxon>Cytophagia</taxon>
        <taxon>Cytophagales</taxon>
        <taxon>Cytophagaceae</taxon>
        <taxon>Spirosoma</taxon>
    </lineage>
</organism>
<evidence type="ECO:0000256" key="1">
    <source>
        <dbReference type="ARBA" id="ARBA00000085"/>
    </source>
</evidence>
<dbReference type="RefSeq" id="WP_190887306.1">
    <property type="nucleotide sequence ID" value="NZ_JACWZY010000008.1"/>
</dbReference>
<dbReference type="SMART" id="SM00342">
    <property type="entry name" value="HTH_ARAC"/>
    <property type="match status" value="1"/>
</dbReference>
<reference evidence="16" key="1">
    <citation type="submission" date="2020-09" db="EMBL/GenBank/DDBJ databases">
        <authorList>
            <person name="Kim M.K."/>
        </authorList>
    </citation>
    <scope>NUCLEOTIDE SEQUENCE</scope>
    <source>
        <strain evidence="16">BT702</strain>
    </source>
</reference>
<keyword evidence="12" id="KW-0472">Membrane</keyword>
<dbReference type="Pfam" id="PF07495">
    <property type="entry name" value="Y_Y_Y"/>
    <property type="match status" value="1"/>
</dbReference>
<comment type="catalytic activity">
    <reaction evidence="1">
        <text>ATP + protein L-histidine = ADP + protein N-phospho-L-histidine.</text>
        <dbReference type="EC" id="2.7.13.3"/>
    </reaction>
</comment>
<evidence type="ECO:0000256" key="10">
    <source>
        <dbReference type="ARBA" id="ARBA00023163"/>
    </source>
</evidence>
<comment type="caution">
    <text evidence="16">The sequence shown here is derived from an EMBL/GenBank/DDBJ whole genome shotgun (WGS) entry which is preliminary data.</text>
</comment>
<feature type="domain" description="Response regulatory" evidence="15">
    <location>
        <begin position="1070"/>
        <end position="1185"/>
    </location>
</feature>
<dbReference type="Proteomes" id="UP000598820">
    <property type="component" value="Unassembled WGS sequence"/>
</dbReference>
<dbReference type="Gene3D" id="1.10.10.60">
    <property type="entry name" value="Homeodomain-like"/>
    <property type="match status" value="1"/>
</dbReference>
<dbReference type="FunFam" id="1.10.287.130:FF:000045">
    <property type="entry name" value="Two-component system sensor histidine kinase/response regulator"/>
    <property type="match status" value="1"/>
</dbReference>
<keyword evidence="7" id="KW-0067">ATP-binding</keyword>
<keyword evidence="5" id="KW-0547">Nucleotide-binding</keyword>
<dbReference type="PROSITE" id="PS50110">
    <property type="entry name" value="RESPONSE_REGULATORY"/>
    <property type="match status" value="1"/>
</dbReference>
<proteinExistence type="predicted"/>
<gene>
    <name evidence="16" type="ORF">IC229_12445</name>
</gene>
<dbReference type="Gene3D" id="3.30.565.10">
    <property type="entry name" value="Histidine kinase-like ATPase, C-terminal domain"/>
    <property type="match status" value="1"/>
</dbReference>
<dbReference type="GO" id="GO:0003700">
    <property type="term" value="F:DNA-binding transcription factor activity"/>
    <property type="evidence" value="ECO:0007669"/>
    <property type="project" value="InterPro"/>
</dbReference>
<dbReference type="InterPro" id="IPR018060">
    <property type="entry name" value="HTH_AraC"/>
</dbReference>
<evidence type="ECO:0000256" key="2">
    <source>
        <dbReference type="ARBA" id="ARBA00012438"/>
    </source>
</evidence>
<dbReference type="InterPro" id="IPR013783">
    <property type="entry name" value="Ig-like_fold"/>
</dbReference>
<evidence type="ECO:0000256" key="9">
    <source>
        <dbReference type="ARBA" id="ARBA00023015"/>
    </source>
</evidence>
<keyword evidence="3 11" id="KW-0597">Phosphoprotein</keyword>
<keyword evidence="8" id="KW-0902">Two-component regulatory system</keyword>
<dbReference type="InterPro" id="IPR001789">
    <property type="entry name" value="Sig_transdc_resp-reg_receiver"/>
</dbReference>
<dbReference type="EMBL" id="JACWZY010000008">
    <property type="protein sequence ID" value="MBD2701452.1"/>
    <property type="molecule type" value="Genomic_DNA"/>
</dbReference>
<dbReference type="Pfam" id="PF12833">
    <property type="entry name" value="HTH_18"/>
    <property type="match status" value="1"/>
</dbReference>
<evidence type="ECO:0000256" key="4">
    <source>
        <dbReference type="ARBA" id="ARBA00022679"/>
    </source>
</evidence>
<dbReference type="CDD" id="cd16922">
    <property type="entry name" value="HATPase_EvgS-ArcB-TorS-like"/>
    <property type="match status" value="1"/>
</dbReference>
<protein>
    <recommendedName>
        <fullName evidence="2">histidine kinase</fullName>
        <ecNumber evidence="2">2.7.13.3</ecNumber>
    </recommendedName>
</protein>
<evidence type="ECO:0000259" key="14">
    <source>
        <dbReference type="PROSITE" id="PS50109"/>
    </source>
</evidence>
<dbReference type="CDD" id="cd17574">
    <property type="entry name" value="REC_OmpR"/>
    <property type="match status" value="1"/>
</dbReference>
<keyword evidence="6" id="KW-0418">Kinase</keyword>
<evidence type="ECO:0000256" key="3">
    <source>
        <dbReference type="ARBA" id="ARBA00022553"/>
    </source>
</evidence>
<keyword evidence="10" id="KW-0804">Transcription</keyword>
<dbReference type="FunFam" id="2.60.40.10:FF:000791">
    <property type="entry name" value="Two-component system sensor histidine kinase/response regulator"/>
    <property type="match status" value="1"/>
</dbReference>
<dbReference type="InterPro" id="IPR011006">
    <property type="entry name" value="CheY-like_superfamily"/>
</dbReference>
<dbReference type="SUPFAM" id="SSF46689">
    <property type="entry name" value="Homeodomain-like"/>
    <property type="match status" value="1"/>
</dbReference>
<dbReference type="InterPro" id="IPR003661">
    <property type="entry name" value="HisK_dim/P_dom"/>
</dbReference>
<dbReference type="PANTHER" id="PTHR43547:SF2">
    <property type="entry name" value="HYBRID SIGNAL TRANSDUCTION HISTIDINE KINASE C"/>
    <property type="match status" value="1"/>
</dbReference>
<keyword evidence="12" id="KW-1133">Transmembrane helix</keyword>
<evidence type="ECO:0000313" key="16">
    <source>
        <dbReference type="EMBL" id="MBD2701452.1"/>
    </source>
</evidence>
<keyword evidence="4" id="KW-0808">Transferase</keyword>
<dbReference type="CDD" id="cd00146">
    <property type="entry name" value="PKD"/>
    <property type="match status" value="1"/>
</dbReference>
<dbReference type="InterPro" id="IPR015943">
    <property type="entry name" value="WD40/YVTN_repeat-like_dom_sf"/>
</dbReference>
<dbReference type="EC" id="2.7.13.3" evidence="2"/>
<dbReference type="Gene3D" id="3.40.50.2300">
    <property type="match status" value="1"/>
</dbReference>
<feature type="domain" description="Histidine kinase" evidence="14">
    <location>
        <begin position="825"/>
        <end position="1038"/>
    </location>
</feature>
<dbReference type="InterPro" id="IPR005467">
    <property type="entry name" value="His_kinase_dom"/>
</dbReference>
<dbReference type="SMART" id="SM00448">
    <property type="entry name" value="REC"/>
    <property type="match status" value="1"/>
</dbReference>
<evidence type="ECO:0000256" key="12">
    <source>
        <dbReference type="SAM" id="Phobius"/>
    </source>
</evidence>
<dbReference type="Gene3D" id="2.60.40.10">
    <property type="entry name" value="Immunoglobulins"/>
    <property type="match status" value="1"/>
</dbReference>
<keyword evidence="12" id="KW-0812">Transmembrane</keyword>
<evidence type="ECO:0000256" key="6">
    <source>
        <dbReference type="ARBA" id="ARBA00022777"/>
    </source>
</evidence>
<evidence type="ECO:0000256" key="5">
    <source>
        <dbReference type="ARBA" id="ARBA00022741"/>
    </source>
</evidence>
<keyword evidence="17" id="KW-1185">Reference proteome</keyword>
<evidence type="ECO:0000256" key="7">
    <source>
        <dbReference type="ARBA" id="ARBA00022840"/>
    </source>
</evidence>
<dbReference type="Pfam" id="PF02518">
    <property type="entry name" value="HATPase_c"/>
    <property type="match status" value="1"/>
</dbReference>
<dbReference type="InterPro" id="IPR011110">
    <property type="entry name" value="Reg_prop"/>
</dbReference>
<dbReference type="Gene3D" id="2.130.10.10">
    <property type="entry name" value="YVTN repeat-like/Quinoprotein amine dehydrogenase"/>
    <property type="match status" value="3"/>
</dbReference>
<dbReference type="PROSITE" id="PS01124">
    <property type="entry name" value="HTH_ARAC_FAMILY_2"/>
    <property type="match status" value="1"/>
</dbReference>
<dbReference type="SMART" id="SM00387">
    <property type="entry name" value="HATPase_c"/>
    <property type="match status" value="1"/>
</dbReference>
<name>A0A926XVT2_9BACT</name>
<feature type="transmembrane region" description="Helical" evidence="12">
    <location>
        <begin position="782"/>
        <end position="804"/>
    </location>
</feature>
<evidence type="ECO:0000256" key="11">
    <source>
        <dbReference type="PROSITE-ProRule" id="PRU00169"/>
    </source>
</evidence>
<dbReference type="InterPro" id="IPR011123">
    <property type="entry name" value="Y_Y_Y"/>
</dbReference>
<dbReference type="SMART" id="SM00388">
    <property type="entry name" value="HisKA"/>
    <property type="match status" value="1"/>
</dbReference>
<feature type="modified residue" description="4-aspartylphosphate" evidence="11">
    <location>
        <position position="1118"/>
    </location>
</feature>
<sequence length="1320" mass="149373">MILNETIKRIIQVGGLACLMFLQMPALLSGQSVLLPEPEVINDRQGLPQAFVPAITQDQRGFIWMATLDGLCRYDGHHFNVLQPSSSGRPSLSSVGVLHVKRNEQGLLWVAGERSLDLFNPLHETFVNISRQAFYKPFSDYRLTAIYPGQRNSVWLVFMKQGIARLDLTTQQIHHYPINPNVASALTNDKIRSIVEDRQGFLWIATSEGLDRLTPKTHQITSYRRQSTKLALPEWNLHGVHQRSNGTLLVISRNYLTVLQPKTGQTRAFPLPKPVSDADAVRFAIDSQGNDYISFGNQLLRFKDQDGLQPIIYSSETWQIKSLFIDQSDVLWLGTDGSGIRQFNLRATRFKVHPYIQNFHTDLLVHHLGVPAKQLPVFPVDASVYNFRYTLDRNQKLWFNVGNTPFYQLNLQSRQLTTIPVPASWQKNDAHYPISLTTDPDGKVWAVCDSVAMWYDESNRSWQSFPFRVKPNLAQLNGKKTTVFQAVVDKQALWISTGSQGLFRIDRSSGRVRQFVHQPNDSTSLSHNTLFCLSSDPSDQDILWIGTFGGGLCRFDKRTGKCQRITKLHGLPNNVVYTAIPDQQGNLWIATNKGLCRMNRRNAINGTVTFRTYNRKDGLLADEFNRFHFLHLPGRGAADDRVILGGLEGITAFEPEALSDDRFQPSVELTTIEINNRQASPALIDSLPVQAVQELQLPHNQNYLTVGFAALQFNNTSRLQYRYQLKGLDNDWIYTFRPEAIYTNLSPGTYTLRLNASNTSGIWSSHIRNVTITIHPPWWATWWAYALYVVTLGGIILALVRAYWRRKEAEQLKELDAMKTRFFSNITHEFRTPLTLILAPTQQLKQKLHEPDDVRRLAAIDRNAHQLLELVNQLMDLSKLEAKALSSEETLGDLVQFVDEVVQSFGPQAEAKGIRLRFTTSDMASQYAFDARNLERIIYNLVSNALKFTQDGGEVLVHLAPSVTLTVSDSGVGIPAEKLPHIFDRFYQADDSSTRQQEGTGIGLALVKELVDLQKGSISVESTVGQGTTFTVKLPYQPAQAVLPVTNEQPLSAADSTETFTYERSGESPVILLVEDNSELATVIAESLPTSYQIYRTSNGAEGVEQAIQLVPDLIISDVLMPIMDGYTLCQQLKADQRTNHIPILLLTAKSSHESRITGLTVGADDYITKPFHPQELQLRVRNRLEQRRQLRDWIRSSLTRVDVAETNQTPETDDPFLTNLYTLIEQNLDDSRFGADGLMEEIRMSRMSLHRKVKALTGMSSGELIRTYRLKRSIQFLLEGYNSSETAYRVGFDSPAYFSKCFRDTYQLTPTEFATSFRR</sequence>
<dbReference type="PANTHER" id="PTHR43547">
    <property type="entry name" value="TWO-COMPONENT HISTIDINE KINASE"/>
    <property type="match status" value="1"/>
</dbReference>